<sequence>MRLDSRRLPFQILVFGRPYFVKVKPLHDSYKAALSSQVTEAMNTFWAECYEASKASALKRHREVAASKIRFQEQIGVPFRSRAAEDSVRYANLQSQLRNRQVVVRRQWRTTSSFLSGPRGAWRHR</sequence>
<gene>
    <name evidence="1" type="ORF">KUF71_015225</name>
</gene>
<comment type="caution">
    <text evidence="1">The sequence shown here is derived from an EMBL/GenBank/DDBJ whole genome shotgun (WGS) entry which is preliminary data.</text>
</comment>
<evidence type="ECO:0000313" key="1">
    <source>
        <dbReference type="EMBL" id="KAK3926889.1"/>
    </source>
</evidence>
<organism evidence="1 2">
    <name type="scientific">Frankliniella fusca</name>
    <dbReference type="NCBI Taxonomy" id="407009"/>
    <lineage>
        <taxon>Eukaryota</taxon>
        <taxon>Metazoa</taxon>
        <taxon>Ecdysozoa</taxon>
        <taxon>Arthropoda</taxon>
        <taxon>Hexapoda</taxon>
        <taxon>Insecta</taxon>
        <taxon>Pterygota</taxon>
        <taxon>Neoptera</taxon>
        <taxon>Paraneoptera</taxon>
        <taxon>Thysanoptera</taxon>
        <taxon>Terebrantia</taxon>
        <taxon>Thripoidea</taxon>
        <taxon>Thripidae</taxon>
        <taxon>Frankliniella</taxon>
    </lineage>
</organism>
<dbReference type="Pfam" id="PF16057">
    <property type="entry name" value="DUF4800"/>
    <property type="match status" value="1"/>
</dbReference>
<dbReference type="EMBL" id="JAHWGI010001270">
    <property type="protein sequence ID" value="KAK3926889.1"/>
    <property type="molecule type" value="Genomic_DNA"/>
</dbReference>
<reference evidence="1" key="1">
    <citation type="submission" date="2021-07" db="EMBL/GenBank/DDBJ databases">
        <authorList>
            <person name="Catto M.A."/>
            <person name="Jacobson A."/>
            <person name="Kennedy G."/>
            <person name="Labadie P."/>
            <person name="Hunt B.G."/>
            <person name="Srinivasan R."/>
        </authorList>
    </citation>
    <scope>NUCLEOTIDE SEQUENCE</scope>
    <source>
        <strain evidence="1">PL_HMW_Pooled</strain>
        <tissue evidence="1">Head</tissue>
    </source>
</reference>
<dbReference type="AlphaFoldDB" id="A0AAE1HSX8"/>
<name>A0AAE1HSX8_9NEOP</name>
<evidence type="ECO:0000313" key="2">
    <source>
        <dbReference type="Proteomes" id="UP001219518"/>
    </source>
</evidence>
<accession>A0AAE1HSX8</accession>
<keyword evidence="2" id="KW-1185">Reference proteome</keyword>
<dbReference type="Proteomes" id="UP001219518">
    <property type="component" value="Unassembled WGS sequence"/>
</dbReference>
<protein>
    <submittedName>
        <fullName evidence="1">Neurobeachin-like protein 1</fullName>
    </submittedName>
</protein>
<proteinExistence type="predicted"/>
<reference evidence="1" key="2">
    <citation type="journal article" date="2023" name="BMC Genomics">
        <title>Pest status, molecular evolution, and epigenetic factors derived from the genome assembly of Frankliniella fusca, a thysanopteran phytovirus vector.</title>
        <authorList>
            <person name="Catto M.A."/>
            <person name="Labadie P.E."/>
            <person name="Jacobson A.L."/>
            <person name="Kennedy G.G."/>
            <person name="Srinivasan R."/>
            <person name="Hunt B.G."/>
        </authorList>
    </citation>
    <scope>NUCLEOTIDE SEQUENCE</scope>
    <source>
        <strain evidence="1">PL_HMW_Pooled</strain>
    </source>
</reference>